<dbReference type="Proteomes" id="UP000290288">
    <property type="component" value="Unassembled WGS sequence"/>
</dbReference>
<accession>A0A4Q2D1P6</accession>
<keyword evidence="3" id="KW-1185">Reference proteome</keyword>
<dbReference type="InterPro" id="IPR040521">
    <property type="entry name" value="KDZ"/>
</dbReference>
<dbReference type="Pfam" id="PF18758">
    <property type="entry name" value="KDZ"/>
    <property type="match status" value="1"/>
</dbReference>
<organism evidence="2 3">
    <name type="scientific">Candolleomyces aberdarensis</name>
    <dbReference type="NCBI Taxonomy" id="2316362"/>
    <lineage>
        <taxon>Eukaryota</taxon>
        <taxon>Fungi</taxon>
        <taxon>Dikarya</taxon>
        <taxon>Basidiomycota</taxon>
        <taxon>Agaricomycotina</taxon>
        <taxon>Agaricomycetes</taxon>
        <taxon>Agaricomycetidae</taxon>
        <taxon>Agaricales</taxon>
        <taxon>Agaricineae</taxon>
        <taxon>Psathyrellaceae</taxon>
        <taxon>Candolleomyces</taxon>
    </lineage>
</organism>
<dbReference type="OrthoDB" id="3257338at2759"/>
<evidence type="ECO:0000313" key="2">
    <source>
        <dbReference type="EMBL" id="RXW13137.1"/>
    </source>
</evidence>
<dbReference type="EMBL" id="SDEE01001001">
    <property type="protein sequence ID" value="RXW13137.1"/>
    <property type="molecule type" value="Genomic_DNA"/>
</dbReference>
<reference evidence="2 3" key="1">
    <citation type="submission" date="2019-01" db="EMBL/GenBank/DDBJ databases">
        <title>Draft genome sequence of Psathyrella aberdarensis IHI B618.</title>
        <authorList>
            <person name="Buettner E."/>
            <person name="Kellner H."/>
        </authorList>
    </citation>
    <scope>NUCLEOTIDE SEQUENCE [LARGE SCALE GENOMIC DNA]</scope>
    <source>
        <strain evidence="2 3">IHI B618</strain>
    </source>
</reference>
<feature type="region of interest" description="Disordered" evidence="1">
    <location>
        <begin position="1"/>
        <end position="145"/>
    </location>
</feature>
<name>A0A4Q2D1P6_9AGAR</name>
<proteinExistence type="predicted"/>
<gene>
    <name evidence="2" type="ORF">EST38_g12719</name>
</gene>
<protein>
    <submittedName>
        <fullName evidence="2">Uncharacterized protein</fullName>
    </submittedName>
</protein>
<evidence type="ECO:0000256" key="1">
    <source>
        <dbReference type="SAM" id="MobiDB-lite"/>
    </source>
</evidence>
<evidence type="ECO:0000313" key="3">
    <source>
        <dbReference type="Proteomes" id="UP000290288"/>
    </source>
</evidence>
<feature type="compositionally biased region" description="Acidic residues" evidence="1">
    <location>
        <begin position="100"/>
        <end position="131"/>
    </location>
</feature>
<sequence>MGRNTKKQKVEIFRYVPPAPTPRLPPRPSQYVELSRHYESGDSGAPILVSQQQLHLPQSPVKKGSATQSAGSGEAVNSFPIPIDDIGTPNFDTPPSNLDWDGEPLPDLVEDSDDDSDLGDQEDDSGEEEEMAKEPSENQAKKRKRSAIGDNPFLHFIPKVDMFVEEMLRLEAPDRYTAWLRMIRTSPGELAVMCPACPYPDINLPPDYEQLPEGDQWKYTLFLGMDANFRLRRVKVSSEERDPGLSKGYSFIVDEAPFKAYLSKYNPKIEDDKSDCRNHDAIKSASIRASSFKDKAVDAIAARKDQMAAFVAFSKALPLEIVGRWTGDVQAWERDPCLETSPFRQEGDGKTEAEVRRELAEEDRKLLQQEEGMPLHNVSPSQLIGKAIEIEDQQRRLAIDTSALGPHSTDLQHAKVLERSNSLKRKIDGWVAIQHIYMPSLALLRKQEEEEGTGSEATPVHAIKLLLPSSVSRRVDIPARFRTLELRYRKAQGFSTLRDLRAQLLLKSHMLHSKRAHAVGVRQTTRSSALIQNLESRIGSTAEKYRHVYACLSALSPDENAGWRQELFPLRAEDVKVLTLDQEGGEGHRALTWIWKVKGTVEMKDDPEVQAALRIEWCKTRARAHRWQEECLLLSEEMRRVTCFFEWQISAWNARGEMVVKQPAQPVSEGTPAAIVELNERAYADISRGRLAFAARTANMWTRMLETVRTAWAGLDAKLSLHPVFVEDSRL</sequence>
<feature type="compositionally biased region" description="Pro residues" evidence="1">
    <location>
        <begin position="17"/>
        <end position="28"/>
    </location>
</feature>
<dbReference type="AlphaFoldDB" id="A0A4Q2D1P6"/>
<comment type="caution">
    <text evidence="2">The sequence shown here is derived from an EMBL/GenBank/DDBJ whole genome shotgun (WGS) entry which is preliminary data.</text>
</comment>
<dbReference type="STRING" id="2316362.A0A4Q2D1P6"/>